<comment type="caution">
    <text evidence="1">The sequence shown here is derived from an EMBL/GenBank/DDBJ whole genome shotgun (WGS) entry which is preliminary data.</text>
</comment>
<name>A0A427XML4_9TREE</name>
<dbReference type="AlphaFoldDB" id="A0A427XML4"/>
<accession>A0A427XML4</accession>
<gene>
    <name evidence="1" type="ORF">EHS25_007312</name>
</gene>
<dbReference type="Proteomes" id="UP000279259">
    <property type="component" value="Unassembled WGS sequence"/>
</dbReference>
<evidence type="ECO:0000313" key="2">
    <source>
        <dbReference type="Proteomes" id="UP000279259"/>
    </source>
</evidence>
<sequence>MLALVYLASNDMRQPVPRSLKPVIESLQKSNDTTIGVEFVDDGRAENYLHTEFVADFSSPLQA</sequence>
<evidence type="ECO:0000313" key="1">
    <source>
        <dbReference type="EMBL" id="RSH80110.1"/>
    </source>
</evidence>
<dbReference type="EMBL" id="RSCD01000037">
    <property type="protein sequence ID" value="RSH80110.1"/>
    <property type="molecule type" value="Genomic_DNA"/>
</dbReference>
<proteinExistence type="predicted"/>
<organism evidence="1 2">
    <name type="scientific">Saitozyma podzolica</name>
    <dbReference type="NCBI Taxonomy" id="1890683"/>
    <lineage>
        <taxon>Eukaryota</taxon>
        <taxon>Fungi</taxon>
        <taxon>Dikarya</taxon>
        <taxon>Basidiomycota</taxon>
        <taxon>Agaricomycotina</taxon>
        <taxon>Tremellomycetes</taxon>
        <taxon>Tremellales</taxon>
        <taxon>Trimorphomycetaceae</taxon>
        <taxon>Saitozyma</taxon>
    </lineage>
</organism>
<keyword evidence="2" id="KW-1185">Reference proteome</keyword>
<protein>
    <submittedName>
        <fullName evidence="1">Uncharacterized protein</fullName>
    </submittedName>
</protein>
<reference evidence="1 2" key="1">
    <citation type="submission" date="2018-11" db="EMBL/GenBank/DDBJ databases">
        <title>Genome sequence of Saitozyma podzolica DSM 27192.</title>
        <authorList>
            <person name="Aliyu H."/>
            <person name="Gorte O."/>
            <person name="Ochsenreither K."/>
        </authorList>
    </citation>
    <scope>NUCLEOTIDE SEQUENCE [LARGE SCALE GENOMIC DNA]</scope>
    <source>
        <strain evidence="1 2">DSM 27192</strain>
    </source>
</reference>